<comment type="caution">
    <text evidence="1">The sequence shown here is derived from an EMBL/GenBank/DDBJ whole genome shotgun (WGS) entry which is preliminary data.</text>
</comment>
<reference evidence="1 2" key="1">
    <citation type="submission" date="2020-08" db="EMBL/GenBank/DDBJ databases">
        <title>Above-ground endophytic microbial communities from plants in different locations in the United States.</title>
        <authorList>
            <person name="Frank C."/>
        </authorList>
    </citation>
    <scope>NUCLEOTIDE SEQUENCE [LARGE SCALE GENOMIC DNA]</scope>
    <source>
        <strain evidence="1 2">WP4_2_2</strain>
    </source>
</reference>
<name>A0A7W9WT57_9BURK</name>
<organism evidence="1 2">
    <name type="scientific">Paraburkholderia bannensis</name>
    <dbReference type="NCBI Taxonomy" id="765414"/>
    <lineage>
        <taxon>Bacteria</taxon>
        <taxon>Pseudomonadati</taxon>
        <taxon>Pseudomonadota</taxon>
        <taxon>Betaproteobacteria</taxon>
        <taxon>Burkholderiales</taxon>
        <taxon>Burkholderiaceae</taxon>
        <taxon>Paraburkholderia</taxon>
    </lineage>
</organism>
<dbReference type="Proteomes" id="UP000571554">
    <property type="component" value="Unassembled WGS sequence"/>
</dbReference>
<sequence>MSFIYPRTISISRQSAQGGAGLQPYSGTDPTDEVTIFSGLPASIQLAKERGKPDTNLPADAGRTLWRILMPLSAGVTAGSVLRGDIVIDDAGQRYQVWGPYVNSLGPNLLAERLEA</sequence>
<keyword evidence="2" id="KW-1185">Reference proteome</keyword>
<accession>A0A7W9WT57</accession>
<protein>
    <submittedName>
        <fullName evidence="1">Class 3 adenylate cyclase</fullName>
    </submittedName>
</protein>
<proteinExistence type="predicted"/>
<gene>
    <name evidence="1" type="ORF">F4827_003084</name>
</gene>
<evidence type="ECO:0000313" key="1">
    <source>
        <dbReference type="EMBL" id="MBB6103229.1"/>
    </source>
</evidence>
<evidence type="ECO:0000313" key="2">
    <source>
        <dbReference type="Proteomes" id="UP000571554"/>
    </source>
</evidence>
<dbReference type="RefSeq" id="WP_183724742.1">
    <property type="nucleotide sequence ID" value="NZ_JACHBW010000008.1"/>
</dbReference>
<dbReference type="AlphaFoldDB" id="A0A7W9WT57"/>
<dbReference type="EMBL" id="JACHBW010000008">
    <property type="protein sequence ID" value="MBB6103229.1"/>
    <property type="molecule type" value="Genomic_DNA"/>
</dbReference>